<evidence type="ECO:0000256" key="1">
    <source>
        <dbReference type="ARBA" id="ARBA00008814"/>
    </source>
</evidence>
<keyword evidence="4" id="KW-1185">Reference proteome</keyword>
<comment type="caution">
    <text evidence="3">The sequence shown here is derived from an EMBL/GenBank/DDBJ whole genome shotgun (WGS) entry which is preliminary data.</text>
</comment>
<reference evidence="3 4" key="1">
    <citation type="submission" date="2012-01" db="EMBL/GenBank/DDBJ databases">
        <title>The Genome Sequence of Megamonas funiformis YIT 11815.</title>
        <authorList>
            <consortium name="The Broad Institute Genome Sequencing Platform"/>
            <person name="Earl A."/>
            <person name="Ward D."/>
            <person name="Feldgarden M."/>
            <person name="Gevers D."/>
            <person name="Morotomi M."/>
            <person name="Young S.K."/>
            <person name="Zeng Q."/>
            <person name="Gargeya S."/>
            <person name="Fitzgerald M."/>
            <person name="Haas B."/>
            <person name="Abouelleil A."/>
            <person name="Alvarado L."/>
            <person name="Arachchi H.M."/>
            <person name="Berlin A."/>
            <person name="Chapman S.B."/>
            <person name="Gearin G."/>
            <person name="Goldberg J."/>
            <person name="Griggs A."/>
            <person name="Gujja S."/>
            <person name="Hansen M."/>
            <person name="Heiman D."/>
            <person name="Howarth C."/>
            <person name="Larimer J."/>
            <person name="Lui A."/>
            <person name="MacDonald P.J.P."/>
            <person name="McCowen C."/>
            <person name="Montmayeur A."/>
            <person name="Murphy C."/>
            <person name="Neiman D."/>
            <person name="Pearson M."/>
            <person name="Priest M."/>
            <person name="Roberts A."/>
            <person name="Saif S."/>
            <person name="Shea T."/>
            <person name="Sisk P."/>
            <person name="Stolte C."/>
            <person name="Sykes S."/>
            <person name="Wortman J."/>
            <person name="Nusbaum C."/>
            <person name="Birren B."/>
        </authorList>
    </citation>
    <scope>NUCLEOTIDE SEQUENCE [LARGE SCALE GENOMIC DNA]</scope>
    <source>
        <strain evidence="3 4">YIT 11815</strain>
    </source>
</reference>
<comment type="similarity">
    <text evidence="1">Belongs to the bacterial solute-binding protein 8 family.</text>
</comment>
<evidence type="ECO:0000313" key="3">
    <source>
        <dbReference type="EMBL" id="EHR39045.1"/>
    </source>
</evidence>
<dbReference type="PROSITE" id="PS50983">
    <property type="entry name" value="FE_B12_PBP"/>
    <property type="match status" value="1"/>
</dbReference>
<dbReference type="Gene3D" id="3.40.50.1980">
    <property type="entry name" value="Nitrogenase molybdenum iron protein domain"/>
    <property type="match status" value="2"/>
</dbReference>
<dbReference type="InterPro" id="IPR002491">
    <property type="entry name" value="ABC_transptr_periplasmic_BD"/>
</dbReference>
<evidence type="ECO:0000313" key="4">
    <source>
        <dbReference type="Proteomes" id="UP000005963"/>
    </source>
</evidence>
<dbReference type="SUPFAM" id="SSF53807">
    <property type="entry name" value="Helical backbone' metal receptor"/>
    <property type="match status" value="1"/>
</dbReference>
<feature type="domain" description="Fe/B12 periplasmic-binding" evidence="2">
    <location>
        <begin position="53"/>
        <end position="314"/>
    </location>
</feature>
<name>A0ABN0ELB1_9FIRM</name>
<evidence type="ECO:0000259" key="2">
    <source>
        <dbReference type="PROSITE" id="PS50983"/>
    </source>
</evidence>
<organism evidence="3 4">
    <name type="scientific">Megamonas funiformis YIT 11815</name>
    <dbReference type="NCBI Taxonomy" id="742816"/>
    <lineage>
        <taxon>Bacteria</taxon>
        <taxon>Bacillati</taxon>
        <taxon>Bacillota</taxon>
        <taxon>Negativicutes</taxon>
        <taxon>Selenomonadales</taxon>
        <taxon>Selenomonadaceae</taxon>
        <taxon>Megamonas</taxon>
    </lineage>
</organism>
<dbReference type="PANTHER" id="PTHR30535:SF34">
    <property type="entry name" value="MOLYBDATE-BINDING PROTEIN MOLA"/>
    <property type="match status" value="1"/>
</dbReference>
<sequence length="320" mass="36562">MRKLWLIIGIFIILLNISGCFWQKEQDKKETFILYSVVDATGTRLDFEEKPVRIMSMNISIDEVLWEIVEKDRIVALSKLADDPKISSISKEVKNLKGRVSSGNIEQILAYQPDLIIVPDYNMGFIKSLRSLGLKVYVCKTPVNVDEIFTYINKISKVVGEQEKGENLVKELKIKLATITKNVENNIPENKRKKVIVLTSTGLLGSKGTFSDICYYAGVKNCFADEDIMFEGIFPKELLLKVKPDIIMISDWNFNVNEKSSIFIEDILKNPLYKDLPAIKNNQIYKIHSNYLNSTSQNFIKGVEEITLIAYPEINFKEGE</sequence>
<dbReference type="Proteomes" id="UP000005963">
    <property type="component" value="Unassembled WGS sequence"/>
</dbReference>
<gene>
    <name evidence="3" type="ORF">HMPREF9454_00240</name>
</gene>
<dbReference type="InterPro" id="IPR050902">
    <property type="entry name" value="ABC_Transporter_SBP"/>
</dbReference>
<protein>
    <recommendedName>
        <fullName evidence="2">Fe/B12 periplasmic-binding domain-containing protein</fullName>
    </recommendedName>
</protein>
<dbReference type="Pfam" id="PF01497">
    <property type="entry name" value="Peripla_BP_2"/>
    <property type="match status" value="1"/>
</dbReference>
<proteinExistence type="inferred from homology"/>
<dbReference type="EMBL" id="ADMB01000010">
    <property type="protein sequence ID" value="EHR39045.1"/>
    <property type="molecule type" value="Genomic_DNA"/>
</dbReference>
<dbReference type="PANTHER" id="PTHR30535">
    <property type="entry name" value="VITAMIN B12-BINDING PROTEIN"/>
    <property type="match status" value="1"/>
</dbReference>
<accession>A0ABN0ELB1</accession>